<name>A0ACC1HN13_9FUNG</name>
<proteinExistence type="predicted"/>
<protein>
    <submittedName>
        <fullName evidence="1">Uncharacterized protein</fullName>
    </submittedName>
</protein>
<keyword evidence="2" id="KW-1185">Reference proteome</keyword>
<dbReference type="Proteomes" id="UP001145114">
    <property type="component" value="Unassembled WGS sequence"/>
</dbReference>
<feature type="non-terminal residue" evidence="1">
    <location>
        <position position="1"/>
    </location>
</feature>
<accession>A0ACC1HN13</accession>
<gene>
    <name evidence="1" type="ORF">EV182_000682</name>
</gene>
<sequence>LANTWNPAATPGRAGATFPINYLPHPPEIDEPYPEAPSDGYLTASFYSFIDIPKSELPEMRTKLLKTWKEDFGIVGRIYIWHTGINAQMSIPRDQVKDFRVSLEEHDVFRGKIPPFNWAVNHGRAFKSLHIRIRPLVAAGEEYDLEVISHQPTYLTAQEWDRELNEMRSKDKPVTLIDMRNFYEYGTNYAGDSAATSDVGRFEGAMRLDVDTFREQIKQVADICKDKDKPVYMYCTGGIRCSVAGAILKSKGCTNVKTLKGGVIAYGRHVKDGIIEKSRSTYKGLNFTFDKRLGERITDDTLAKCFHCGGPCDIYTNCSNGSCNLLFIQCPSCAKKYQHTCGNPKCIERVKADPETIQNLREPPMWNYRQRVRPYEAFRAAGIALKQQQQQQQR</sequence>
<reference evidence="1" key="1">
    <citation type="submission" date="2022-06" db="EMBL/GenBank/DDBJ databases">
        <title>Phylogenomic reconstructions and comparative analyses of Kickxellomycotina fungi.</title>
        <authorList>
            <person name="Reynolds N.K."/>
            <person name="Stajich J.E."/>
            <person name="Barry K."/>
            <person name="Grigoriev I.V."/>
            <person name="Crous P."/>
            <person name="Smith M.E."/>
        </authorList>
    </citation>
    <scope>NUCLEOTIDE SEQUENCE</scope>
    <source>
        <strain evidence="1">RSA 2271</strain>
    </source>
</reference>
<evidence type="ECO:0000313" key="2">
    <source>
        <dbReference type="Proteomes" id="UP001145114"/>
    </source>
</evidence>
<comment type="caution">
    <text evidence="1">The sequence shown here is derived from an EMBL/GenBank/DDBJ whole genome shotgun (WGS) entry which is preliminary data.</text>
</comment>
<organism evidence="1 2">
    <name type="scientific">Spiromyces aspiralis</name>
    <dbReference type="NCBI Taxonomy" id="68401"/>
    <lineage>
        <taxon>Eukaryota</taxon>
        <taxon>Fungi</taxon>
        <taxon>Fungi incertae sedis</taxon>
        <taxon>Zoopagomycota</taxon>
        <taxon>Kickxellomycotina</taxon>
        <taxon>Kickxellomycetes</taxon>
        <taxon>Kickxellales</taxon>
        <taxon>Kickxellaceae</taxon>
        <taxon>Spiromyces</taxon>
    </lineage>
</organism>
<evidence type="ECO:0000313" key="1">
    <source>
        <dbReference type="EMBL" id="KAJ1675739.1"/>
    </source>
</evidence>
<dbReference type="EMBL" id="JAMZIH010005188">
    <property type="protein sequence ID" value="KAJ1675739.1"/>
    <property type="molecule type" value="Genomic_DNA"/>
</dbReference>